<comment type="caution">
    <text evidence="7">The sequence shown here is derived from an EMBL/GenBank/DDBJ whole genome shotgun (WGS) entry which is preliminary data.</text>
</comment>
<sequence>MSALRLARATQTAVRAPTAMLARHYTPDVRPEGQTASSKGFSQREQAEEGQYIKKRELEKLKEAKEKLKAAQAEVDAAQKKVDQH</sequence>
<dbReference type="EMBL" id="JAODAN010000007">
    <property type="protein sequence ID" value="KAK1923006.1"/>
    <property type="molecule type" value="Genomic_DNA"/>
</dbReference>
<keyword evidence="8" id="KW-1185">Reference proteome</keyword>
<feature type="compositionally biased region" description="Polar residues" evidence="6">
    <location>
        <begin position="34"/>
        <end position="44"/>
    </location>
</feature>
<comment type="subcellular location">
    <subcellularLocation>
        <location evidence="1">Mitochondrion</location>
    </subcellularLocation>
</comment>
<dbReference type="Pfam" id="PF04568">
    <property type="entry name" value="IATP"/>
    <property type="match status" value="1"/>
</dbReference>
<evidence type="ECO:0000256" key="1">
    <source>
        <dbReference type="ARBA" id="ARBA00004173"/>
    </source>
</evidence>
<evidence type="ECO:0000256" key="6">
    <source>
        <dbReference type="SAM" id="MobiDB-lite"/>
    </source>
</evidence>
<evidence type="ECO:0000256" key="5">
    <source>
        <dbReference type="SAM" id="Coils"/>
    </source>
</evidence>
<feature type="region of interest" description="Disordered" evidence="6">
    <location>
        <begin position="24"/>
        <end position="52"/>
    </location>
</feature>
<organism evidence="7 8">
    <name type="scientific">Papiliotrema laurentii</name>
    <name type="common">Cryptococcus laurentii</name>
    <dbReference type="NCBI Taxonomy" id="5418"/>
    <lineage>
        <taxon>Eukaryota</taxon>
        <taxon>Fungi</taxon>
        <taxon>Dikarya</taxon>
        <taxon>Basidiomycota</taxon>
        <taxon>Agaricomycotina</taxon>
        <taxon>Tremellomycetes</taxon>
        <taxon>Tremellales</taxon>
        <taxon>Rhynchogastremaceae</taxon>
        <taxon>Papiliotrema</taxon>
    </lineage>
</organism>
<evidence type="ECO:0000313" key="7">
    <source>
        <dbReference type="EMBL" id="KAK1923006.1"/>
    </source>
</evidence>
<evidence type="ECO:0000256" key="3">
    <source>
        <dbReference type="ARBA" id="ARBA00023128"/>
    </source>
</evidence>
<evidence type="ECO:0000313" key="8">
    <source>
        <dbReference type="Proteomes" id="UP001182556"/>
    </source>
</evidence>
<evidence type="ECO:0000256" key="2">
    <source>
        <dbReference type="ARBA" id="ARBA00010901"/>
    </source>
</evidence>
<dbReference type="Proteomes" id="UP001182556">
    <property type="component" value="Unassembled WGS sequence"/>
</dbReference>
<dbReference type="InterPro" id="IPR007648">
    <property type="entry name" value="ATPase_inhibitor_mt"/>
</dbReference>
<gene>
    <name evidence="7" type="ORF">DB88DRAFT_493443</name>
</gene>
<dbReference type="GO" id="GO:0042030">
    <property type="term" value="F:ATPase inhibitor activity"/>
    <property type="evidence" value="ECO:0007669"/>
    <property type="project" value="InterPro"/>
</dbReference>
<comment type="similarity">
    <text evidence="2 4">Belongs to the ATPase inhibitor family.</text>
</comment>
<accession>A0AAD9FP22</accession>
<dbReference type="AlphaFoldDB" id="A0AAD9FP22"/>
<reference evidence="7" key="1">
    <citation type="submission" date="2023-02" db="EMBL/GenBank/DDBJ databases">
        <title>Identification and recombinant expression of a fungal hydrolase from Papiliotrema laurentii that hydrolyzes apple cutin and clears colloidal polyester polyurethane.</title>
        <authorList>
            <consortium name="DOE Joint Genome Institute"/>
            <person name="Roman V.A."/>
            <person name="Bojanowski C."/>
            <person name="Crable B.R."/>
            <person name="Wagner D.N."/>
            <person name="Hung C.S."/>
            <person name="Nadeau L.J."/>
            <person name="Schratz L."/>
            <person name="Haridas S."/>
            <person name="Pangilinan J."/>
            <person name="Lipzen A."/>
            <person name="Na H."/>
            <person name="Yan M."/>
            <person name="Ng V."/>
            <person name="Grigoriev I.V."/>
            <person name="Spatafora J.W."/>
            <person name="Barlow D."/>
            <person name="Biffinger J."/>
            <person name="Kelley-Loughnane N."/>
            <person name="Varaljay V.A."/>
            <person name="Crookes-Goodson W.J."/>
        </authorList>
    </citation>
    <scope>NUCLEOTIDE SEQUENCE</scope>
    <source>
        <strain evidence="7">5307AH</strain>
    </source>
</reference>
<keyword evidence="5" id="KW-0175">Coiled coil</keyword>
<dbReference type="Gene3D" id="1.20.5.500">
    <property type="entry name" value="Single helix bin"/>
    <property type="match status" value="1"/>
</dbReference>
<keyword evidence="3" id="KW-0496">Mitochondrion</keyword>
<feature type="coiled-coil region" evidence="5">
    <location>
        <begin position="54"/>
        <end position="81"/>
    </location>
</feature>
<dbReference type="GO" id="GO:0005739">
    <property type="term" value="C:mitochondrion"/>
    <property type="evidence" value="ECO:0007669"/>
    <property type="project" value="UniProtKB-SubCell"/>
</dbReference>
<protein>
    <recommendedName>
        <fullName evidence="4">ATPase inhibitor, mitochondrial</fullName>
    </recommendedName>
</protein>
<comment type="function">
    <text evidence="4">Inhibits the enzyme activity of ATPase.</text>
</comment>
<name>A0AAD9FP22_PAPLA</name>
<proteinExistence type="inferred from homology"/>
<evidence type="ECO:0000256" key="4">
    <source>
        <dbReference type="RuleBase" id="RU368087"/>
    </source>
</evidence>